<dbReference type="SUPFAM" id="SSF110296">
    <property type="entry name" value="Oligoxyloglucan reducing end-specific cellobiohydrolase"/>
    <property type="match status" value="1"/>
</dbReference>
<protein>
    <recommendedName>
        <fullName evidence="4">BNR/Asp-box repeat-containing protein</fullName>
    </recommendedName>
</protein>
<dbReference type="OrthoDB" id="197823at2157"/>
<dbReference type="Gene3D" id="2.130.10.10">
    <property type="entry name" value="YVTN repeat-like/Quinoprotein amine dehydrogenase"/>
    <property type="match status" value="1"/>
</dbReference>
<evidence type="ECO:0000313" key="3">
    <source>
        <dbReference type="Proteomes" id="UP000198876"/>
    </source>
</evidence>
<dbReference type="PANTHER" id="PTHR43739:SF5">
    <property type="entry name" value="EXO-ALPHA-SIALIDASE"/>
    <property type="match status" value="1"/>
</dbReference>
<dbReference type="Proteomes" id="UP000198876">
    <property type="component" value="Unassembled WGS sequence"/>
</dbReference>
<dbReference type="RefSeq" id="WP_092887869.1">
    <property type="nucleotide sequence ID" value="NZ_FOOQ01000001.1"/>
</dbReference>
<dbReference type="InterPro" id="IPR015943">
    <property type="entry name" value="WD40/YVTN_repeat-like_dom_sf"/>
</dbReference>
<evidence type="ECO:0000313" key="2">
    <source>
        <dbReference type="EMBL" id="SFF84073.1"/>
    </source>
</evidence>
<dbReference type="GO" id="GO:0010411">
    <property type="term" value="P:xyloglucan metabolic process"/>
    <property type="evidence" value="ECO:0007669"/>
    <property type="project" value="TreeGrafter"/>
</dbReference>
<proteinExistence type="predicted"/>
<dbReference type="PANTHER" id="PTHR43739">
    <property type="entry name" value="XYLOGLUCANASE (EUROFUNG)"/>
    <property type="match status" value="1"/>
</dbReference>
<evidence type="ECO:0000256" key="1">
    <source>
        <dbReference type="SAM" id="MobiDB-lite"/>
    </source>
</evidence>
<reference evidence="3" key="1">
    <citation type="submission" date="2016-10" db="EMBL/GenBank/DDBJ databases">
        <authorList>
            <person name="Varghese N."/>
            <person name="Submissions S."/>
        </authorList>
    </citation>
    <scope>NUCLEOTIDE SEQUENCE [LARGE SCALE GENOMIC DNA]</scope>
    <source>
        <strain evidence="3">CGMCC 1.7739</strain>
    </source>
</reference>
<sequence>MTTCYAALREALLVVRDADDTDSDLETSAHLDGHDVEGIDVGDGTACCATFDDGLFRTADGGETWTRASGLPDSVTAIVAGGRPGEWWAGTEPSAVYRSGDDGRTWERRPGLTDLPSASSWSFPPRPHTHHVRWIEPDPADPDHLYVGVEAGALVRTRDGGETWEDRVPSARRDNHSLATHPDAPGRAWAAAGDGYAETADGGETWDHPHDGLDHRYCWSVAVESADPTLVLLSSAQSARVAHNADRAESYLYRRRGDGAWERLDGRGVPTGEGVLRAVLARGDSAGVFYALHNRGLYRTADGGDSWARLGVSWSEAFERQTPRGLAVGE</sequence>
<feature type="compositionally biased region" description="Basic and acidic residues" evidence="1">
    <location>
        <begin position="160"/>
        <end position="176"/>
    </location>
</feature>
<dbReference type="CDD" id="cd15482">
    <property type="entry name" value="Sialidase_non-viral"/>
    <property type="match status" value="1"/>
</dbReference>
<organism evidence="2 3">
    <name type="scientific">Halopelagius inordinatus</name>
    <dbReference type="NCBI Taxonomy" id="553467"/>
    <lineage>
        <taxon>Archaea</taxon>
        <taxon>Methanobacteriati</taxon>
        <taxon>Methanobacteriota</taxon>
        <taxon>Stenosarchaea group</taxon>
        <taxon>Halobacteria</taxon>
        <taxon>Halobacteriales</taxon>
        <taxon>Haloferacaceae</taxon>
    </lineage>
</organism>
<keyword evidence="3" id="KW-1185">Reference proteome</keyword>
<dbReference type="EMBL" id="FOOQ01000001">
    <property type="protein sequence ID" value="SFF84073.1"/>
    <property type="molecule type" value="Genomic_DNA"/>
</dbReference>
<name>A0A1I2LXX4_9EURY</name>
<accession>A0A1I2LXX4</accession>
<gene>
    <name evidence="2" type="ORF">SAMN04488063_0486</name>
</gene>
<feature type="region of interest" description="Disordered" evidence="1">
    <location>
        <begin position="160"/>
        <end position="187"/>
    </location>
</feature>
<dbReference type="AlphaFoldDB" id="A0A1I2LXX4"/>
<dbReference type="InterPro" id="IPR052025">
    <property type="entry name" value="Xyloglucanase_GH74"/>
</dbReference>
<evidence type="ECO:0008006" key="4">
    <source>
        <dbReference type="Google" id="ProtNLM"/>
    </source>
</evidence>